<evidence type="ECO:0000256" key="1">
    <source>
        <dbReference type="ARBA" id="ARBA00022837"/>
    </source>
</evidence>
<proteinExistence type="predicted"/>
<name>A0A485LME3_9STRA</name>
<dbReference type="Proteomes" id="UP000332933">
    <property type="component" value="Unassembled WGS sequence"/>
</dbReference>
<evidence type="ECO:0000313" key="5">
    <source>
        <dbReference type="EMBL" id="VFT99984.1"/>
    </source>
</evidence>
<protein>
    <submittedName>
        <fullName evidence="5">Aste57867_23339 protein</fullName>
    </submittedName>
</protein>
<dbReference type="InterPro" id="IPR011992">
    <property type="entry name" value="EF-hand-dom_pair"/>
</dbReference>
<dbReference type="PROSITE" id="PS50222">
    <property type="entry name" value="EF_HAND_2"/>
    <property type="match status" value="2"/>
</dbReference>
<dbReference type="SUPFAM" id="SSF47473">
    <property type="entry name" value="EF-hand"/>
    <property type="match status" value="1"/>
</dbReference>
<evidence type="ECO:0000256" key="2">
    <source>
        <dbReference type="SAM" id="MobiDB-lite"/>
    </source>
</evidence>
<dbReference type="Pfam" id="PF13499">
    <property type="entry name" value="EF-hand_7"/>
    <property type="match status" value="1"/>
</dbReference>
<reference evidence="5 6" key="1">
    <citation type="submission" date="2019-03" db="EMBL/GenBank/DDBJ databases">
        <authorList>
            <person name="Gaulin E."/>
            <person name="Dumas B."/>
        </authorList>
    </citation>
    <scope>NUCLEOTIDE SEQUENCE [LARGE SCALE GENOMIC DNA]</scope>
    <source>
        <strain evidence="5">CBS 568.67</strain>
    </source>
</reference>
<reference evidence="4" key="2">
    <citation type="submission" date="2019-06" db="EMBL/GenBank/DDBJ databases">
        <title>Genomics analysis of Aphanomyces spp. identifies a new class of oomycete effector associated with host adaptation.</title>
        <authorList>
            <person name="Gaulin E."/>
        </authorList>
    </citation>
    <scope>NUCLEOTIDE SEQUENCE</scope>
    <source>
        <strain evidence="4">CBS 578.67</strain>
    </source>
</reference>
<evidence type="ECO:0000313" key="6">
    <source>
        <dbReference type="Proteomes" id="UP000332933"/>
    </source>
</evidence>
<dbReference type="Gene3D" id="1.10.238.10">
    <property type="entry name" value="EF-hand"/>
    <property type="match status" value="1"/>
</dbReference>
<dbReference type="EMBL" id="VJMH01007261">
    <property type="protein sequence ID" value="KAF0684684.1"/>
    <property type="molecule type" value="Genomic_DNA"/>
</dbReference>
<feature type="domain" description="EF-hand" evidence="3">
    <location>
        <begin position="71"/>
        <end position="106"/>
    </location>
</feature>
<dbReference type="EMBL" id="CAADRA010007287">
    <property type="protein sequence ID" value="VFT99984.1"/>
    <property type="molecule type" value="Genomic_DNA"/>
</dbReference>
<sequence>MVMAQKGSRKDNGGGNPYTDLLRQMKETRVSDQKKVEALHDHRTMHTLGEEMTWLKRRRTKPYEKVKHKAIHLKHLRIWFDSYDQDKSGTISVEELAWPMLVLGYASTLDEVHALLKSVDFNGDGTLSFDEFVELLNQSDAKTDVHPLEKLVQMANSGDMGEPVLSLQTLIPSFQRKHLLASLMAYGDSSRSPRLRHEVAAREANDAILRRANIALQTQRKNKLVDAPPIVESARRHAVLLPPMMKPKMVKKKSTVARQGSGGLTEARVLREGERLRQSLEAKDGSTALFLESIRVAAVAAQHDRRRRVDANDDEDDGGLPRLD</sequence>
<keyword evidence="1" id="KW-0106">Calcium</keyword>
<evidence type="ECO:0000313" key="4">
    <source>
        <dbReference type="EMBL" id="KAF0684684.1"/>
    </source>
</evidence>
<dbReference type="OrthoDB" id="26525at2759"/>
<dbReference type="AlphaFoldDB" id="A0A485LME3"/>
<dbReference type="GO" id="GO:0005509">
    <property type="term" value="F:calcium ion binding"/>
    <property type="evidence" value="ECO:0007669"/>
    <property type="project" value="InterPro"/>
</dbReference>
<dbReference type="SMART" id="SM00054">
    <property type="entry name" value="EFh"/>
    <property type="match status" value="2"/>
</dbReference>
<dbReference type="PROSITE" id="PS00018">
    <property type="entry name" value="EF_HAND_1"/>
    <property type="match status" value="2"/>
</dbReference>
<feature type="region of interest" description="Disordered" evidence="2">
    <location>
        <begin position="303"/>
        <end position="324"/>
    </location>
</feature>
<dbReference type="CDD" id="cd00051">
    <property type="entry name" value="EFh"/>
    <property type="match status" value="1"/>
</dbReference>
<dbReference type="InterPro" id="IPR002048">
    <property type="entry name" value="EF_hand_dom"/>
</dbReference>
<organism evidence="5 6">
    <name type="scientific">Aphanomyces stellatus</name>
    <dbReference type="NCBI Taxonomy" id="120398"/>
    <lineage>
        <taxon>Eukaryota</taxon>
        <taxon>Sar</taxon>
        <taxon>Stramenopiles</taxon>
        <taxon>Oomycota</taxon>
        <taxon>Saprolegniomycetes</taxon>
        <taxon>Saprolegniales</taxon>
        <taxon>Verrucalvaceae</taxon>
        <taxon>Aphanomyces</taxon>
    </lineage>
</organism>
<feature type="domain" description="EF-hand" evidence="3">
    <location>
        <begin position="107"/>
        <end position="142"/>
    </location>
</feature>
<gene>
    <name evidence="5" type="primary">Aste57867_23339</name>
    <name evidence="4" type="ORF">As57867_023268</name>
    <name evidence="5" type="ORF">ASTE57867_23339</name>
</gene>
<evidence type="ECO:0000259" key="3">
    <source>
        <dbReference type="PROSITE" id="PS50222"/>
    </source>
</evidence>
<dbReference type="InterPro" id="IPR018247">
    <property type="entry name" value="EF_Hand_1_Ca_BS"/>
</dbReference>
<accession>A0A485LME3</accession>
<keyword evidence="6" id="KW-1185">Reference proteome</keyword>